<gene>
    <name evidence="2" type="ORF">AB6713_09765</name>
</gene>
<dbReference type="InterPro" id="IPR029045">
    <property type="entry name" value="ClpP/crotonase-like_dom_sf"/>
</dbReference>
<evidence type="ECO:0000313" key="3">
    <source>
        <dbReference type="Proteomes" id="UP001566331"/>
    </source>
</evidence>
<dbReference type="PROSITE" id="PS51208">
    <property type="entry name" value="AUTOTRANSPORTER"/>
    <property type="match status" value="1"/>
</dbReference>
<dbReference type="Pfam" id="PF03797">
    <property type="entry name" value="Autotransporter"/>
    <property type="match status" value="1"/>
</dbReference>
<organism evidence="2 3">
    <name type="scientific">Luteimonas salinilitoris</name>
    <dbReference type="NCBI Taxonomy" id="3237697"/>
    <lineage>
        <taxon>Bacteria</taxon>
        <taxon>Pseudomonadati</taxon>
        <taxon>Pseudomonadota</taxon>
        <taxon>Gammaproteobacteria</taxon>
        <taxon>Lysobacterales</taxon>
        <taxon>Lysobacteraceae</taxon>
        <taxon>Luteimonas</taxon>
    </lineage>
</organism>
<sequence>MTNALAGNFHVNGDTVYYSGGVLGGDPDTLSQLLAQAEAENRAIRRVVFRNSPGGAASGGVGMGGIIREAGLDTVLEGGCWSACADAFAGGVNRFIARFDLPAYSYYSETALGIHGAASGGRPVPYPGQEIYLDYYREMLGDAGWEIAGDRVTQAHYELTQSSGFLRYFDPAFAGVATRFCPTGDTSEAGGCTDYPDDTIFSDTLATSDEYAIPNDALVVDARLGGDLNPHFMAPGRYASDRVELAYFDTVDRRFSLEDAYGVIRIEEGGHWQLDTASAAQYVVVDGGTLQLRQDGWIHMSEAIGARNGGRVVLDGGALRTLTIVDRGGALTGAGTLNATIMIGPGGTLAPHRMVMQPYSLEPLATNGEGIFRDEPFRIGKGRILNVLDGGNLAFGVSASTVEPALVLEQARYFLFDTSFGDITLRGNHNKAQLAISPGSRLALQFERGFFSAGHTVPLVGNRVDDSALWLPEAPCTRSDWRAHDYSGLDCTLVGEEGLTAAAPDIPFIDGRFQAAVRADDPIYSVDLTREGAVFRPRHNSLLSFMVHQTDEAIWLTANPAFDDTSIFANAQSGDGLGIALRNASEKAGSPLQPILGALQFADRDVAKAQSGALRGDGHASLRMAGLALVGGFGDVVGQRLFSVRNRGEDGGGLAAFGAYSSGAGALAGTNGIRFDRLIMHLADPGAGGAEAGIPADGARVWGRGFGQIGQLDGEGRIAPMDYNIGGAVLGADKTLADGKVVLGGSVGFGSMSATTRALQFRGEVDAIDLGAYLDADYGRGFVNLSLRYTDLKHDTTRSIVGIEGLEAANGADYGGDALSARLEHGFTLRSAGGTVWQPLLPVVDYARLSEVDFTEDADGAAPLTGTNGDVESLRVGAGLQVWKSFRTKGGDVLTPHARVLWQKELGDSQVRYFSAFAAEPELTFGVASQDIGDTAMGWNIGMTSRASDRLSVLLDYVGQRTDGSTDHGVMLGVGYRF</sequence>
<dbReference type="SMART" id="SM00869">
    <property type="entry name" value="Autotransporter"/>
    <property type="match status" value="1"/>
</dbReference>
<evidence type="ECO:0000313" key="2">
    <source>
        <dbReference type="EMBL" id="MEZ0474897.1"/>
    </source>
</evidence>
<dbReference type="InterPro" id="IPR036709">
    <property type="entry name" value="Autotransporte_beta_dom_sf"/>
</dbReference>
<comment type="caution">
    <text evidence="2">The sequence shown here is derived from an EMBL/GenBank/DDBJ whole genome shotgun (WGS) entry which is preliminary data.</text>
</comment>
<dbReference type="NCBIfam" id="TIGR01414">
    <property type="entry name" value="autotrans_barl"/>
    <property type="match status" value="1"/>
</dbReference>
<reference evidence="2 3" key="1">
    <citation type="submission" date="2024-07" db="EMBL/GenBank/DDBJ databases">
        <title>Luteimonas salilacus sp. nov., isolated from the shore soil of Salt Lake in Tibet of China.</title>
        <authorList>
            <person name="Zhang X."/>
            <person name="Li A."/>
        </authorList>
    </citation>
    <scope>NUCLEOTIDE SEQUENCE [LARGE SCALE GENOMIC DNA]</scope>
    <source>
        <strain evidence="2 3">B3-2-R+30</strain>
    </source>
</reference>
<feature type="domain" description="Autotransporter" evidence="1">
    <location>
        <begin position="694"/>
        <end position="978"/>
    </location>
</feature>
<dbReference type="InterPro" id="IPR005546">
    <property type="entry name" value="Autotransporte_beta"/>
</dbReference>
<name>A0ABV4HQ80_9GAMM</name>
<keyword evidence="3" id="KW-1185">Reference proteome</keyword>
<dbReference type="InterPro" id="IPR006315">
    <property type="entry name" value="OM_autotransptr_brl_dom"/>
</dbReference>
<proteinExistence type="predicted"/>
<dbReference type="Gene3D" id="2.40.128.130">
    <property type="entry name" value="Autotransporter beta-domain"/>
    <property type="match status" value="1"/>
</dbReference>
<dbReference type="SUPFAM" id="SSF52096">
    <property type="entry name" value="ClpP/crotonase"/>
    <property type="match status" value="1"/>
</dbReference>
<dbReference type="SUPFAM" id="SSF103515">
    <property type="entry name" value="Autotransporter"/>
    <property type="match status" value="1"/>
</dbReference>
<dbReference type="EMBL" id="JBFWIC010000011">
    <property type="protein sequence ID" value="MEZ0474897.1"/>
    <property type="molecule type" value="Genomic_DNA"/>
</dbReference>
<protein>
    <submittedName>
        <fullName evidence="2">Autotransporter domain-containing protein</fullName>
    </submittedName>
</protein>
<dbReference type="Proteomes" id="UP001566331">
    <property type="component" value="Unassembled WGS sequence"/>
</dbReference>
<dbReference type="RefSeq" id="WP_370562380.1">
    <property type="nucleotide sequence ID" value="NZ_JBFWIB010000001.1"/>
</dbReference>
<accession>A0ABV4HQ80</accession>
<evidence type="ECO:0000259" key="1">
    <source>
        <dbReference type="PROSITE" id="PS51208"/>
    </source>
</evidence>